<evidence type="ECO:0000313" key="2">
    <source>
        <dbReference type="Proteomes" id="UP000187172"/>
    </source>
</evidence>
<keyword evidence="2" id="KW-1185">Reference proteome</keyword>
<name>A0A1R1EIL5_9BACL</name>
<dbReference type="Proteomes" id="UP000187172">
    <property type="component" value="Unassembled WGS sequence"/>
</dbReference>
<comment type="caution">
    <text evidence="1">The sequence shown here is derived from an EMBL/GenBank/DDBJ whole genome shotgun (WGS) entry which is preliminary data.</text>
</comment>
<gene>
    <name evidence="1" type="ORF">BK138_25410</name>
</gene>
<protein>
    <submittedName>
        <fullName evidence="1">Uncharacterized protein</fullName>
    </submittedName>
</protein>
<dbReference type="AlphaFoldDB" id="A0A1R1EIL5"/>
<organism evidence="1 2">
    <name type="scientific">Paenibacillus rhizosphaerae</name>
    <dbReference type="NCBI Taxonomy" id="297318"/>
    <lineage>
        <taxon>Bacteria</taxon>
        <taxon>Bacillati</taxon>
        <taxon>Bacillota</taxon>
        <taxon>Bacilli</taxon>
        <taxon>Bacillales</taxon>
        <taxon>Paenibacillaceae</taxon>
        <taxon>Paenibacillus</taxon>
    </lineage>
</organism>
<proteinExistence type="predicted"/>
<dbReference type="STRING" id="297318.BK138_25410"/>
<dbReference type="EMBL" id="MRTP01000009">
    <property type="protein sequence ID" value="OMF51602.1"/>
    <property type="molecule type" value="Genomic_DNA"/>
</dbReference>
<sequence>MTYATDSIIQRTAASMVRDLLSGSLLQPQTLTLNRLTGSRVPQSDFFLFSKEPCNNEEPECVFYHEDLWFFEKETLPV</sequence>
<evidence type="ECO:0000313" key="1">
    <source>
        <dbReference type="EMBL" id="OMF51602.1"/>
    </source>
</evidence>
<accession>A0A1R1EIL5</accession>
<reference evidence="1 2" key="1">
    <citation type="submission" date="2016-11" db="EMBL/GenBank/DDBJ databases">
        <title>Paenibacillus species isolates.</title>
        <authorList>
            <person name="Beno S.M."/>
        </authorList>
    </citation>
    <scope>NUCLEOTIDE SEQUENCE [LARGE SCALE GENOMIC DNA]</scope>
    <source>
        <strain evidence="1 2">FSL R5-0378</strain>
    </source>
</reference>